<dbReference type="InterPro" id="IPR016024">
    <property type="entry name" value="ARM-type_fold"/>
</dbReference>
<dbReference type="Gene3D" id="1.25.10.10">
    <property type="entry name" value="Leucine-rich Repeat Variant"/>
    <property type="match status" value="1"/>
</dbReference>
<dbReference type="SMART" id="SM00368">
    <property type="entry name" value="LRR_RI"/>
    <property type="match status" value="19"/>
</dbReference>
<evidence type="ECO:0000256" key="4">
    <source>
        <dbReference type="ARBA" id="ARBA00022737"/>
    </source>
</evidence>
<dbReference type="SUPFAM" id="SSF52058">
    <property type="entry name" value="L domain-like"/>
    <property type="match status" value="1"/>
</dbReference>
<dbReference type="InterPro" id="IPR027038">
    <property type="entry name" value="RanGap"/>
</dbReference>
<dbReference type="InterPro" id="IPR011989">
    <property type="entry name" value="ARM-like"/>
</dbReference>
<evidence type="ECO:0000313" key="7">
    <source>
        <dbReference type="Proteomes" id="UP001190700"/>
    </source>
</evidence>
<keyword evidence="4" id="KW-0677">Repeat</keyword>
<dbReference type="PANTHER" id="PTHR24113">
    <property type="entry name" value="RAN GTPASE-ACTIVATING PROTEIN 1"/>
    <property type="match status" value="1"/>
</dbReference>
<keyword evidence="7" id="KW-1185">Reference proteome</keyword>
<feature type="compositionally biased region" description="Basic and acidic residues" evidence="5">
    <location>
        <begin position="1500"/>
        <end position="1514"/>
    </location>
</feature>
<dbReference type="InterPro" id="IPR001611">
    <property type="entry name" value="Leu-rich_rpt"/>
</dbReference>
<gene>
    <name evidence="6" type="ORF">CYMTET_53090</name>
</gene>
<dbReference type="PROSITE" id="PS51450">
    <property type="entry name" value="LRR"/>
    <property type="match status" value="1"/>
</dbReference>
<dbReference type="GO" id="GO:0005634">
    <property type="term" value="C:nucleus"/>
    <property type="evidence" value="ECO:0007669"/>
    <property type="project" value="TreeGrafter"/>
</dbReference>
<evidence type="ECO:0000256" key="3">
    <source>
        <dbReference type="ARBA" id="ARBA00022614"/>
    </source>
</evidence>
<dbReference type="SUPFAM" id="SSF48371">
    <property type="entry name" value="ARM repeat"/>
    <property type="match status" value="1"/>
</dbReference>
<accession>A0AAE0BHL3</accession>
<dbReference type="GO" id="GO:0048471">
    <property type="term" value="C:perinuclear region of cytoplasm"/>
    <property type="evidence" value="ECO:0007669"/>
    <property type="project" value="TreeGrafter"/>
</dbReference>
<sequence>QRLRELQLPCAWLLRGRTGKDTRHPIPCSTVTLIQHVMNTEDTTIINAAGRVSDADRQNCSKLCAVLVELFSTQRQAELLSSLEDLLPQLLQTQSAALIIALNEVTTVLAQESLLAAYGSLLPYLANTTPSVRQVVIQLLGRLKPHVLSSLQEEIVGLLRHGEPETKCTALQLMGTLEPATIAAHQAVIVQQLESSNPHVQMAAVDALRRTHYPDKGACEKIQLLLEDQCLAFCVREAVVAFLRQTVLSVEDCCVKGTKALAAMIQQQQCPVGDFQELHLVGRDLTSLLPTLGHLTHLNLYGNPLGSIPDELGALTTLEHLNLGHCQLQDIPASLAQLRRLSLLHLGCNKFASLPPELGDLFECALKSGSIFLGENIQLLSPPKELHHESAWKILLFLRNKQVGRDTKEDYRPQTPKFIMKRGVTVAFVRAFFAFLKTEGSVSDELTVHDAVHGLGAAYPYESVPQQSSWCIRTLTQRSRTNLVDTICASSPGNLLHQLGVGSPFGQITHFVSHVWGRPLKSLLDALENMEKNQLHLTQGPSYFFIDIFAINQTIGTREQKDDLDNLEYVVKTSGHTVLCWEPWYDPDLLKRVWCLFEMLQTLLSGGHLSIALGDKALGECLAFVKDSLSGADIGRTGLAHLVENCIRHRVPVNITNAKATIPADRDRILNKIQSSLGADNMNSELEKLLHPLFQETVLMSMLQSNDVLMRKKGVREIGFKYYQKRELKRGWLMQLRALLCQESDSSTLREVCIFFKTATGDIPLELLPDIHTLDLSGSTFCPAAANTLSQHLVCFKSLNILNLRDNNIGPNGAKALAVALTPNAQGVFNKSINTLNLKGNNIGPEGAKALAVALTPDAEGVFNTSVNTLHLEGNNIGNEGAKALAVALTPNAEGVFNGSLNTLDVCHNTITGDAAQQLAEAVLKHPCIKEFNKIMMQDIKDDKVTELYLNDKGREVPGALVLSKLLAFNGSLNTLGLEQNEIGDEGAKALAVALTPNEEGVYNTSLNTITITKGADLPIGAFRRNELTELDLSGKDLRCADAIILGAALVFNTSLNALNLYYNDIGDEGAKALAVALSPNEKRVFNSSLNTLDVCHNTITGDAAQQLAEAVLKHPCIKEFNKIMMQDIKDDKVTELYLNNKRIEVPGALVLSKLLAFNGSLNTLELCGNGIEDEGAKVLAVALTPNAEGVFNGSLNTLNLRDNKIGPDGAKALAVALTPNAEGVFNTSLNTLDLRDNNIGPEGAKALAVALTPNAEGVFNTSLNTLNLHRNNIGSEGAKALAVALTPNAEGVFNGSLNTLDVCSNAIIGNAAQQLAEAVLKHPCIKEFSKIMMQDIKDDKVTKLDLRDAGIGVPGALVLSKLLVFNKSLNTLNLECNNIGPEGAEALAVALTPNEEGVFNRSLNTVYLMGNHIGNEGAKALAVALTPNAEGVFNTSLNTLDLIDNEIRDEGAKALAVALTPNAEGVFNTSLNTLCMGYNYMGDEGKAAVLEPSSSMHDGAAHPDMQARVEPKNSRARKSKPSKCMSGSSRSAPQQVCPFFGEEAPLMSLHDEPLPLQTELGPAPLRSAIQAVHALTWKLWKFAGAMVSVTGEGEEPDAHAVALWVPLLREALKLLECRDCGPQQKRSTCLLEAPGRFVRRLLRRREGSDVQLVFSH</sequence>
<keyword evidence="2" id="KW-0343">GTPase activation</keyword>
<dbReference type="InterPro" id="IPR003591">
    <property type="entry name" value="Leu-rich_rpt_typical-subtyp"/>
</dbReference>
<comment type="subcellular location">
    <subcellularLocation>
        <location evidence="1">Cytoplasm</location>
        <location evidence="1">Cytoskeleton</location>
        <location evidence="1">Cilium axoneme</location>
    </subcellularLocation>
</comment>
<dbReference type="Pfam" id="PF13516">
    <property type="entry name" value="LRR_6"/>
    <property type="match status" value="12"/>
</dbReference>
<dbReference type="SUPFAM" id="SSF52047">
    <property type="entry name" value="RNI-like"/>
    <property type="match status" value="2"/>
</dbReference>
<evidence type="ECO:0000256" key="1">
    <source>
        <dbReference type="ARBA" id="ARBA00004430"/>
    </source>
</evidence>
<proteinExistence type="predicted"/>
<dbReference type="InterPro" id="IPR032675">
    <property type="entry name" value="LRR_dom_sf"/>
</dbReference>
<dbReference type="GO" id="GO:0005930">
    <property type="term" value="C:axoneme"/>
    <property type="evidence" value="ECO:0007669"/>
    <property type="project" value="UniProtKB-SubCell"/>
</dbReference>
<keyword evidence="3" id="KW-0433">Leucine-rich repeat</keyword>
<dbReference type="EMBL" id="LGRX02034843">
    <property type="protein sequence ID" value="KAK3236788.1"/>
    <property type="molecule type" value="Genomic_DNA"/>
</dbReference>
<dbReference type="SMART" id="SM00369">
    <property type="entry name" value="LRR_TYP"/>
    <property type="match status" value="3"/>
</dbReference>
<reference evidence="6 7" key="1">
    <citation type="journal article" date="2015" name="Genome Biol. Evol.">
        <title>Comparative Genomics of a Bacterivorous Green Alga Reveals Evolutionary Causalities and Consequences of Phago-Mixotrophic Mode of Nutrition.</title>
        <authorList>
            <person name="Burns J.A."/>
            <person name="Paasch A."/>
            <person name="Narechania A."/>
            <person name="Kim E."/>
        </authorList>
    </citation>
    <scope>NUCLEOTIDE SEQUENCE [LARGE SCALE GENOMIC DNA]</scope>
    <source>
        <strain evidence="6 7">PLY_AMNH</strain>
    </source>
</reference>
<dbReference type="Proteomes" id="UP001190700">
    <property type="component" value="Unassembled WGS sequence"/>
</dbReference>
<dbReference type="GO" id="GO:0005096">
    <property type="term" value="F:GTPase activator activity"/>
    <property type="evidence" value="ECO:0007669"/>
    <property type="project" value="UniProtKB-KW"/>
</dbReference>
<dbReference type="GO" id="GO:0006913">
    <property type="term" value="P:nucleocytoplasmic transport"/>
    <property type="evidence" value="ECO:0007669"/>
    <property type="project" value="TreeGrafter"/>
</dbReference>
<evidence type="ECO:0000256" key="2">
    <source>
        <dbReference type="ARBA" id="ARBA00022468"/>
    </source>
</evidence>
<dbReference type="PANTHER" id="PTHR24113:SF12">
    <property type="entry name" value="RAN GTPASE-ACTIVATING PROTEIN 1"/>
    <property type="match status" value="1"/>
</dbReference>
<feature type="non-terminal residue" evidence="6">
    <location>
        <position position="1"/>
    </location>
</feature>
<dbReference type="Gene3D" id="3.80.10.10">
    <property type="entry name" value="Ribonuclease Inhibitor"/>
    <property type="match status" value="9"/>
</dbReference>
<comment type="caution">
    <text evidence="6">The sequence shown here is derived from an EMBL/GenBank/DDBJ whole genome shotgun (WGS) entry which is preliminary data.</text>
</comment>
<dbReference type="Pfam" id="PF00560">
    <property type="entry name" value="LRR_1"/>
    <property type="match status" value="1"/>
</dbReference>
<evidence type="ECO:0000256" key="5">
    <source>
        <dbReference type="SAM" id="MobiDB-lite"/>
    </source>
</evidence>
<dbReference type="GO" id="GO:0005829">
    <property type="term" value="C:cytosol"/>
    <property type="evidence" value="ECO:0007669"/>
    <property type="project" value="TreeGrafter"/>
</dbReference>
<name>A0AAE0BHL3_9CHLO</name>
<evidence type="ECO:0000313" key="6">
    <source>
        <dbReference type="EMBL" id="KAK3236788.1"/>
    </source>
</evidence>
<protein>
    <submittedName>
        <fullName evidence="6">Uncharacterized protein</fullName>
    </submittedName>
</protein>
<organism evidence="6 7">
    <name type="scientific">Cymbomonas tetramitiformis</name>
    <dbReference type="NCBI Taxonomy" id="36881"/>
    <lineage>
        <taxon>Eukaryota</taxon>
        <taxon>Viridiplantae</taxon>
        <taxon>Chlorophyta</taxon>
        <taxon>Pyramimonadophyceae</taxon>
        <taxon>Pyramimonadales</taxon>
        <taxon>Pyramimonadaceae</taxon>
        <taxon>Cymbomonas</taxon>
    </lineage>
</organism>
<dbReference type="GO" id="GO:0031267">
    <property type="term" value="F:small GTPase binding"/>
    <property type="evidence" value="ECO:0007669"/>
    <property type="project" value="TreeGrafter"/>
</dbReference>
<feature type="region of interest" description="Disordered" evidence="5">
    <location>
        <begin position="1495"/>
        <end position="1533"/>
    </location>
</feature>